<evidence type="ECO:0000313" key="2">
    <source>
        <dbReference type="Proteomes" id="UP000237246"/>
    </source>
</evidence>
<sequence>MQTLPCLNCLLQRKRRHKRK</sequence>
<gene>
    <name evidence="1" type="ORF">CIB84_001035</name>
</gene>
<proteinExistence type="predicted"/>
<evidence type="ECO:0000313" key="1">
    <source>
        <dbReference type="EMBL" id="POI35213.1"/>
    </source>
</evidence>
<reference evidence="1 2" key="1">
    <citation type="submission" date="2018-01" db="EMBL/GenBank/DDBJ databases">
        <title>Comparison of the Chinese Bamboo Partridge and Red Junglefowl genome sequences highlights the importance of demography in genome evolution.</title>
        <authorList>
            <person name="Tiley G.P."/>
            <person name="Kimball R.T."/>
            <person name="Braun E.L."/>
            <person name="Burleigh J.G."/>
        </authorList>
    </citation>
    <scope>NUCLEOTIDE SEQUENCE [LARGE SCALE GENOMIC DNA]</scope>
    <source>
        <strain evidence="1">RTK389</strain>
        <tissue evidence="1">Blood</tissue>
    </source>
</reference>
<keyword evidence="2" id="KW-1185">Reference proteome</keyword>
<dbReference type="Proteomes" id="UP000237246">
    <property type="component" value="Unassembled WGS sequence"/>
</dbReference>
<protein>
    <submittedName>
        <fullName evidence="1">Uncharacterized protein</fullName>
    </submittedName>
</protein>
<name>A0A2P4TFR0_BAMTH</name>
<comment type="caution">
    <text evidence="1">The sequence shown here is derived from an EMBL/GenBank/DDBJ whole genome shotgun (WGS) entry which is preliminary data.</text>
</comment>
<dbReference type="EMBL" id="PPHD01000680">
    <property type="protein sequence ID" value="POI35213.1"/>
    <property type="molecule type" value="Genomic_DNA"/>
</dbReference>
<dbReference type="AlphaFoldDB" id="A0A2P4TFR0"/>
<accession>A0A2P4TFR0</accession>
<organism evidence="1 2">
    <name type="scientific">Bambusicola thoracicus</name>
    <name type="common">Chinese bamboo-partridge</name>
    <name type="synonym">Perdix thoracica</name>
    <dbReference type="NCBI Taxonomy" id="9083"/>
    <lineage>
        <taxon>Eukaryota</taxon>
        <taxon>Metazoa</taxon>
        <taxon>Chordata</taxon>
        <taxon>Craniata</taxon>
        <taxon>Vertebrata</taxon>
        <taxon>Euteleostomi</taxon>
        <taxon>Archelosauria</taxon>
        <taxon>Archosauria</taxon>
        <taxon>Dinosauria</taxon>
        <taxon>Saurischia</taxon>
        <taxon>Theropoda</taxon>
        <taxon>Coelurosauria</taxon>
        <taxon>Aves</taxon>
        <taxon>Neognathae</taxon>
        <taxon>Galloanserae</taxon>
        <taxon>Galliformes</taxon>
        <taxon>Phasianidae</taxon>
        <taxon>Perdicinae</taxon>
        <taxon>Bambusicola</taxon>
    </lineage>
</organism>